<evidence type="ECO:0000313" key="2">
    <source>
        <dbReference type="Proteomes" id="UP000007471"/>
    </source>
</evidence>
<evidence type="ECO:0008006" key="3">
    <source>
        <dbReference type="Google" id="ProtNLM"/>
    </source>
</evidence>
<dbReference type="EMBL" id="CP002447">
    <property type="protein sequence ID" value="ADV11953.1"/>
    <property type="molecule type" value="Genomic_DNA"/>
</dbReference>
<dbReference type="Proteomes" id="UP000007471">
    <property type="component" value="Chromosome"/>
</dbReference>
<dbReference type="eggNOG" id="ENOG50324WJ">
    <property type="taxonomic scope" value="Bacteria"/>
</dbReference>
<sequence length="218" mass="24045">MLVLGHAVSLPGEYAMKSLLLAFVLFLPTATLAEPIETRKIITAVTGDFNGDGAVDLAMVVETEPGHPMDVHFFLRDKEHNYLKPVEIVHEQIQGEWNGYERAGYENSDTEPELTMLPNGSIKFYLPAMEIGSERTDMTLTIAWRNDAFIVAGFAYDHYDYLKENAESACAYNVLTGKGTSSEKQPDGSTKHRTVSVEGQTIAFKDWNPGTTFSACGA</sequence>
<reference evidence="2" key="1">
    <citation type="submission" date="2011-01" db="EMBL/GenBank/DDBJ databases">
        <title>Complete sequence of chromosome of Mesorhizobium ciceri bv. biserrulae WSM1271.</title>
        <authorList>
            <person name="Lucas S."/>
            <person name="Copeland A."/>
            <person name="Lapidus A."/>
            <person name="Cheng J.-F."/>
            <person name="Goodwin L."/>
            <person name="Pitluck S."/>
            <person name="Teshima H."/>
            <person name="Detter J.C."/>
            <person name="Han C."/>
            <person name="Tapia R."/>
            <person name="Land M."/>
            <person name="Hauser L."/>
            <person name="Kyrpides N."/>
            <person name="Ivanova N."/>
            <person name="Nandasena K."/>
            <person name="Reeve W.G."/>
            <person name="Howieson J.G."/>
            <person name="O'Hara G."/>
            <person name="Tiwari R.P."/>
            <person name="Woyke T."/>
        </authorList>
    </citation>
    <scope>NUCLEOTIDE SEQUENCE [LARGE SCALE GENOMIC DNA]</scope>
    <source>
        <strain evidence="2">HAMBI 2942 / LMG 23838 / WSM1271</strain>
    </source>
</reference>
<name>E8TAS3_MESCW</name>
<dbReference type="HOGENOM" id="CLU_085709_0_0_5"/>
<dbReference type="KEGG" id="mci:Mesci_2820"/>
<gene>
    <name evidence="1" type="ordered locus">Mesci_2820</name>
</gene>
<dbReference type="OrthoDB" id="9804182at2"/>
<organism evidence="1 2">
    <name type="scientific">Mesorhizobium ciceri biovar biserrulae (strain HAMBI 2942 / LMG 23838 / WSM1271)</name>
    <dbReference type="NCBI Taxonomy" id="765698"/>
    <lineage>
        <taxon>Bacteria</taxon>
        <taxon>Pseudomonadati</taxon>
        <taxon>Pseudomonadota</taxon>
        <taxon>Alphaproteobacteria</taxon>
        <taxon>Hyphomicrobiales</taxon>
        <taxon>Phyllobacteriaceae</taxon>
        <taxon>Mesorhizobium</taxon>
    </lineage>
</organism>
<evidence type="ECO:0000313" key="1">
    <source>
        <dbReference type="EMBL" id="ADV11953.1"/>
    </source>
</evidence>
<protein>
    <recommendedName>
        <fullName evidence="3">FG-GAP repeat protein</fullName>
    </recommendedName>
</protein>
<proteinExistence type="predicted"/>
<accession>E8TAS3</accession>
<dbReference type="AlphaFoldDB" id="E8TAS3"/>
<dbReference type="PATRIC" id="fig|765698.3.peg.3299"/>